<protein>
    <submittedName>
        <fullName evidence="1">SDR family NAD(P)-dependent oxidoreductase</fullName>
    </submittedName>
</protein>
<dbReference type="RefSeq" id="WP_202103658.1">
    <property type="nucleotide sequence ID" value="NZ_JAERTY010000008.1"/>
</dbReference>
<dbReference type="InterPro" id="IPR036291">
    <property type="entry name" value="NAD(P)-bd_dom_sf"/>
</dbReference>
<gene>
    <name evidence="1" type="ORF">JKG61_14390</name>
</gene>
<comment type="caution">
    <text evidence="1">The sequence shown here is derived from an EMBL/GenBank/DDBJ whole genome shotgun (WGS) entry which is preliminary data.</text>
</comment>
<organism evidence="1 2">
    <name type="scientific">Sphingobacterium faecale</name>
    <dbReference type="NCBI Taxonomy" id="2803775"/>
    <lineage>
        <taxon>Bacteria</taxon>
        <taxon>Pseudomonadati</taxon>
        <taxon>Bacteroidota</taxon>
        <taxon>Sphingobacteriia</taxon>
        <taxon>Sphingobacteriales</taxon>
        <taxon>Sphingobacteriaceae</taxon>
        <taxon>Sphingobacterium</taxon>
    </lineage>
</organism>
<dbReference type="PANTHER" id="PTHR43431:SF7">
    <property type="entry name" value="OXIDOREDUCTASE, SHORT CHAIN DEHYDROGENASE_REDUCTASE FAMILY (AFU_ORTHOLOGUE AFUA_5G14000)"/>
    <property type="match status" value="1"/>
</dbReference>
<dbReference type="PANTHER" id="PTHR43431">
    <property type="entry name" value="OXIDOREDUCTASE, SHORT CHAIN DEHYDROGENASE/REDUCTASE FAMILY (AFU_ORTHOLOGUE AFUA_5G14000)"/>
    <property type="match status" value="1"/>
</dbReference>
<reference evidence="1 2" key="1">
    <citation type="submission" date="2021-01" db="EMBL/GenBank/DDBJ databases">
        <title>C459-1 draft genome sequence.</title>
        <authorList>
            <person name="Zhang X.-F."/>
        </authorList>
    </citation>
    <scope>NUCLEOTIDE SEQUENCE [LARGE SCALE GENOMIC DNA]</scope>
    <source>
        <strain evidence="2">C459-1</strain>
    </source>
</reference>
<accession>A0ABS1R6T4</accession>
<dbReference type="Proteomes" id="UP000625283">
    <property type="component" value="Unassembled WGS sequence"/>
</dbReference>
<dbReference type="EMBL" id="JAERTY010000008">
    <property type="protein sequence ID" value="MBL1409944.1"/>
    <property type="molecule type" value="Genomic_DNA"/>
</dbReference>
<dbReference type="Gene3D" id="3.40.50.720">
    <property type="entry name" value="NAD(P)-binding Rossmann-like Domain"/>
    <property type="match status" value="1"/>
</dbReference>
<sequence length="216" mass="23564">MNAKKVLVIFGAGEGISLSVAERFLRNNFKVVLVSRSMESLLKIKKKLNGTDDHVQIIACDIADAEKLSSSMQNILESNPNIDCILYNAAHIIQGNIFQETIANLVEDFKVNVAPLIPIVQIFKKTLASSGGAILVTGGGIAIESNQDFVSLSLGKSALRNLTQSIVKTLSSTGIFIGTILVQGYVSKEKHLHNPDIIAKIFWELYLDRSVNEIIL</sequence>
<dbReference type="SUPFAM" id="SSF51735">
    <property type="entry name" value="NAD(P)-binding Rossmann-fold domains"/>
    <property type="match status" value="1"/>
</dbReference>
<keyword evidence="2" id="KW-1185">Reference proteome</keyword>
<evidence type="ECO:0000313" key="2">
    <source>
        <dbReference type="Proteomes" id="UP000625283"/>
    </source>
</evidence>
<evidence type="ECO:0000313" key="1">
    <source>
        <dbReference type="EMBL" id="MBL1409944.1"/>
    </source>
</evidence>
<name>A0ABS1R6T4_9SPHI</name>
<proteinExistence type="predicted"/>
<dbReference type="Pfam" id="PF00106">
    <property type="entry name" value="adh_short"/>
    <property type="match status" value="1"/>
</dbReference>
<dbReference type="InterPro" id="IPR002347">
    <property type="entry name" value="SDR_fam"/>
</dbReference>